<accession>A0A7R9F1X3</accession>
<dbReference type="AlphaFoldDB" id="A0A7R9F1X3"/>
<dbReference type="Gene3D" id="1.10.3520.10">
    <property type="entry name" value="Glycolipid transfer protein"/>
    <property type="match status" value="1"/>
</dbReference>
<organism evidence="2">
    <name type="scientific">Timema bartmani</name>
    <dbReference type="NCBI Taxonomy" id="61472"/>
    <lineage>
        <taxon>Eukaryota</taxon>
        <taxon>Metazoa</taxon>
        <taxon>Ecdysozoa</taxon>
        <taxon>Arthropoda</taxon>
        <taxon>Hexapoda</taxon>
        <taxon>Insecta</taxon>
        <taxon>Pterygota</taxon>
        <taxon>Neoptera</taxon>
        <taxon>Polyneoptera</taxon>
        <taxon>Phasmatodea</taxon>
        <taxon>Timematodea</taxon>
        <taxon>Timematoidea</taxon>
        <taxon>Timematidae</taxon>
        <taxon>Timema</taxon>
    </lineage>
</organism>
<evidence type="ECO:0000259" key="1">
    <source>
        <dbReference type="Pfam" id="PF08718"/>
    </source>
</evidence>
<dbReference type="InterPro" id="IPR036497">
    <property type="entry name" value="GLTP_sf"/>
</dbReference>
<proteinExistence type="predicted"/>
<name>A0A7R9F1X3_9NEOP</name>
<dbReference type="PANTHER" id="PTHR10219:SF43">
    <property type="entry name" value="GLYCOLIPID TRANSFER PROTEIN DOMAIN-CONTAINING PROTEIN"/>
    <property type="match status" value="1"/>
</dbReference>
<feature type="domain" description="Glycolipid transfer protein" evidence="1">
    <location>
        <begin position="1"/>
        <end position="127"/>
    </location>
</feature>
<reference evidence="2" key="1">
    <citation type="submission" date="2020-11" db="EMBL/GenBank/DDBJ databases">
        <authorList>
            <person name="Tran Van P."/>
        </authorList>
    </citation>
    <scope>NUCLEOTIDE SEQUENCE</scope>
</reference>
<dbReference type="PANTHER" id="PTHR10219">
    <property type="entry name" value="GLYCOLIPID TRANSFER PROTEIN-RELATED"/>
    <property type="match status" value="1"/>
</dbReference>
<gene>
    <name evidence="2" type="ORF">TBIB3V08_LOCUS7879</name>
</gene>
<dbReference type="GO" id="GO:1902388">
    <property type="term" value="F:ceramide 1-phosphate transfer activity"/>
    <property type="evidence" value="ECO:0007669"/>
    <property type="project" value="TreeGrafter"/>
</dbReference>
<dbReference type="GO" id="GO:1902387">
    <property type="term" value="F:ceramide 1-phosphate binding"/>
    <property type="evidence" value="ECO:0007669"/>
    <property type="project" value="TreeGrafter"/>
</dbReference>
<sequence length="167" mass="18910">MGSIFSFVASDLKDKIGILEELQKADSTGNFSTFKKMVNYERDNGLLNKQGYVSGSRTLLRLHRGLDFIRLFLKQIEELKAEEKTVKACQDAYNCTLAKYHGWLIRKSAVLAMHALPTREALLIKVCGSHEEIERGVQVLPKMLEVTAEAYKRTDDLYTTCDLHGLP</sequence>
<dbReference type="SUPFAM" id="SSF110004">
    <property type="entry name" value="Glycolipid transfer protein, GLTP"/>
    <property type="match status" value="1"/>
</dbReference>
<dbReference type="GO" id="GO:0016020">
    <property type="term" value="C:membrane"/>
    <property type="evidence" value="ECO:0007669"/>
    <property type="project" value="TreeGrafter"/>
</dbReference>
<dbReference type="Pfam" id="PF08718">
    <property type="entry name" value="GLTP"/>
    <property type="match status" value="1"/>
</dbReference>
<dbReference type="EMBL" id="OD567336">
    <property type="protein sequence ID" value="CAD7445527.1"/>
    <property type="molecule type" value="Genomic_DNA"/>
</dbReference>
<evidence type="ECO:0000313" key="2">
    <source>
        <dbReference type="EMBL" id="CAD7445527.1"/>
    </source>
</evidence>
<dbReference type="GO" id="GO:0005829">
    <property type="term" value="C:cytosol"/>
    <property type="evidence" value="ECO:0007669"/>
    <property type="project" value="TreeGrafter"/>
</dbReference>
<protein>
    <recommendedName>
        <fullName evidence="1">Glycolipid transfer protein domain-containing protein</fullName>
    </recommendedName>
</protein>
<dbReference type="InterPro" id="IPR014830">
    <property type="entry name" value="Glycolipid_transfer_prot_dom"/>
</dbReference>